<organism evidence="2 3">
    <name type="scientific">Mycolicibacterium parafortuitum</name>
    <name type="common">Mycobacterium parafortuitum</name>
    <dbReference type="NCBI Taxonomy" id="39692"/>
    <lineage>
        <taxon>Bacteria</taxon>
        <taxon>Bacillati</taxon>
        <taxon>Actinomycetota</taxon>
        <taxon>Actinomycetes</taxon>
        <taxon>Mycobacteriales</taxon>
        <taxon>Mycobacteriaceae</taxon>
        <taxon>Mycolicibacterium</taxon>
    </lineage>
</organism>
<keyword evidence="1" id="KW-0472">Membrane</keyword>
<accession>A0A7I7U9J9</accession>
<keyword evidence="1" id="KW-0812">Transmembrane</keyword>
<name>A0A7I7U9J9_MYCPF</name>
<dbReference type="AlphaFoldDB" id="A0A7I7U9J9"/>
<feature type="transmembrane region" description="Helical" evidence="1">
    <location>
        <begin position="211"/>
        <end position="231"/>
    </location>
</feature>
<feature type="transmembrane region" description="Helical" evidence="1">
    <location>
        <begin position="6"/>
        <end position="26"/>
    </location>
</feature>
<evidence type="ECO:0000256" key="1">
    <source>
        <dbReference type="SAM" id="Phobius"/>
    </source>
</evidence>
<sequence>MAVPVWLMPLIVLAVVAIAVSAKLYVRTRAPEGGWFTDLTRSAGSLTVIGTMFAVMLAFVILFALQSFQRAREGASIEAVATTELASVANILPDPVGERLRGDLVCYARAVIQDEWPAMRDGHPSDVTESWVDRLHNDFAAAPLSDGRQEAAYGQWFDQEAQRRDGRRERLSESTPTLPAPLWFALAVGATLTLTYMVVQADSRESRKIQALPIGCVSALISAGLLVVFFLDRPYSGEHGSVEPTEMTRTLARIDDGGQVPCDDRGNPL</sequence>
<protein>
    <recommendedName>
        <fullName evidence="4">DUF4239 domain-containing protein</fullName>
    </recommendedName>
</protein>
<feature type="transmembrane region" description="Helical" evidence="1">
    <location>
        <begin position="46"/>
        <end position="65"/>
    </location>
</feature>
<dbReference type="EMBL" id="AP022598">
    <property type="protein sequence ID" value="BBY77016.1"/>
    <property type="molecule type" value="Genomic_DNA"/>
</dbReference>
<dbReference type="Proteomes" id="UP000466554">
    <property type="component" value="Chromosome"/>
</dbReference>
<evidence type="ECO:0000313" key="2">
    <source>
        <dbReference type="EMBL" id="BBY77016.1"/>
    </source>
</evidence>
<keyword evidence="1" id="KW-1133">Transmembrane helix</keyword>
<dbReference type="Pfam" id="PF14023">
    <property type="entry name" value="Bestrophin-like"/>
    <property type="match status" value="1"/>
</dbReference>
<dbReference type="InterPro" id="IPR025333">
    <property type="entry name" value="DUF4239"/>
</dbReference>
<gene>
    <name evidence="2" type="ORF">MPRF_39150</name>
</gene>
<feature type="transmembrane region" description="Helical" evidence="1">
    <location>
        <begin position="180"/>
        <end position="199"/>
    </location>
</feature>
<reference evidence="2 3" key="1">
    <citation type="journal article" date="2019" name="Emerg. Microbes Infect.">
        <title>Comprehensive subspecies identification of 175 nontuberculous mycobacteria species based on 7547 genomic profiles.</title>
        <authorList>
            <person name="Matsumoto Y."/>
            <person name="Kinjo T."/>
            <person name="Motooka D."/>
            <person name="Nabeya D."/>
            <person name="Jung N."/>
            <person name="Uechi K."/>
            <person name="Horii T."/>
            <person name="Iida T."/>
            <person name="Fujita J."/>
            <person name="Nakamura S."/>
        </authorList>
    </citation>
    <scope>NUCLEOTIDE SEQUENCE [LARGE SCALE GENOMIC DNA]</scope>
    <source>
        <strain evidence="2 3">JCM 6367</strain>
    </source>
</reference>
<evidence type="ECO:0008006" key="4">
    <source>
        <dbReference type="Google" id="ProtNLM"/>
    </source>
</evidence>
<proteinExistence type="predicted"/>
<evidence type="ECO:0000313" key="3">
    <source>
        <dbReference type="Proteomes" id="UP000466554"/>
    </source>
</evidence>